<evidence type="ECO:0000313" key="2">
    <source>
        <dbReference type="EMBL" id="KAL3782739.1"/>
    </source>
</evidence>
<dbReference type="Proteomes" id="UP001530315">
    <property type="component" value="Unassembled WGS sequence"/>
</dbReference>
<dbReference type="EMBL" id="JALLAZ020001002">
    <property type="protein sequence ID" value="KAL3782739.1"/>
    <property type="molecule type" value="Genomic_DNA"/>
</dbReference>
<keyword evidence="4" id="KW-1185">Reference proteome</keyword>
<evidence type="ECO:0000313" key="3">
    <source>
        <dbReference type="EMBL" id="KAL3796848.1"/>
    </source>
</evidence>
<keyword evidence="1" id="KW-0732">Signal</keyword>
<organism evidence="3 4">
    <name type="scientific">Stephanodiscus triporus</name>
    <dbReference type="NCBI Taxonomy" id="2934178"/>
    <lineage>
        <taxon>Eukaryota</taxon>
        <taxon>Sar</taxon>
        <taxon>Stramenopiles</taxon>
        <taxon>Ochrophyta</taxon>
        <taxon>Bacillariophyta</taxon>
        <taxon>Coscinodiscophyceae</taxon>
        <taxon>Thalassiosirophycidae</taxon>
        <taxon>Stephanodiscales</taxon>
        <taxon>Stephanodiscaceae</taxon>
        <taxon>Stephanodiscus</taxon>
    </lineage>
</organism>
<sequence length="217" mass="23910">MNLFLLALTAFTSSVYALDVPFVLRGSANNGEVQVLVELEATCQDGRAAGQSSVNQLWKQSGSDCSNAFGLQKNVNRMKNRNYPDTGNWKTKSYNQCARDGADAAVKAIEKKCLNDDSSQCTDLGETAAEIIVYNNVCPVYGAYRNQNYKQTCRKVAYGVCQGAITTKIAQQCSKSDAKKWQSTSQISKLMDMCKGQVNSMTPNSEEEEDKLEFVMN</sequence>
<comment type="caution">
    <text evidence="3">The sequence shown here is derived from an EMBL/GenBank/DDBJ whole genome shotgun (WGS) entry which is preliminary data.</text>
</comment>
<evidence type="ECO:0000256" key="1">
    <source>
        <dbReference type="SAM" id="SignalP"/>
    </source>
</evidence>
<gene>
    <name evidence="3" type="ORF">ACHAW5_002534</name>
    <name evidence="2" type="ORF">ACHAW5_006735</name>
</gene>
<feature type="chain" id="PRO_5044724942" description="Secreted protein" evidence="1">
    <location>
        <begin position="18"/>
        <end position="217"/>
    </location>
</feature>
<accession>A0ABD3Q948</accession>
<evidence type="ECO:0008006" key="5">
    <source>
        <dbReference type="Google" id="ProtNLM"/>
    </source>
</evidence>
<name>A0ABD3Q948_9STRA</name>
<proteinExistence type="predicted"/>
<dbReference type="EMBL" id="JALLAZ020000371">
    <property type="protein sequence ID" value="KAL3796848.1"/>
    <property type="molecule type" value="Genomic_DNA"/>
</dbReference>
<dbReference type="AlphaFoldDB" id="A0ABD3Q948"/>
<feature type="signal peptide" evidence="1">
    <location>
        <begin position="1"/>
        <end position="17"/>
    </location>
</feature>
<evidence type="ECO:0000313" key="4">
    <source>
        <dbReference type="Proteomes" id="UP001530315"/>
    </source>
</evidence>
<protein>
    <recommendedName>
        <fullName evidence="5">Secreted protein</fullName>
    </recommendedName>
</protein>
<reference evidence="3 4" key="1">
    <citation type="submission" date="2024-10" db="EMBL/GenBank/DDBJ databases">
        <title>Updated reference genomes for cyclostephanoid diatoms.</title>
        <authorList>
            <person name="Roberts W.R."/>
            <person name="Alverson A.J."/>
        </authorList>
    </citation>
    <scope>NUCLEOTIDE SEQUENCE [LARGE SCALE GENOMIC DNA]</scope>
    <source>
        <strain evidence="3 4">AJA276-08</strain>
    </source>
</reference>